<reference evidence="2" key="1">
    <citation type="journal article" date="2011" name="PLoS Genet.">
        <title>Genomic analysis of the necrotrophic fungal pathogens Sclerotinia sclerotiorum and Botrytis cinerea.</title>
        <authorList>
            <person name="Amselem J."/>
            <person name="Cuomo C.A."/>
            <person name="van Kan J.A."/>
            <person name="Viaud M."/>
            <person name="Benito E.P."/>
            <person name="Couloux A."/>
            <person name="Coutinho P.M."/>
            <person name="de Vries R.P."/>
            <person name="Dyer P.S."/>
            <person name="Fillinger S."/>
            <person name="Fournier E."/>
            <person name="Gout L."/>
            <person name="Hahn M."/>
            <person name="Kohn L."/>
            <person name="Lapalu N."/>
            <person name="Plummer K.M."/>
            <person name="Pradier J.M."/>
            <person name="Quevillon E."/>
            <person name="Sharon A."/>
            <person name="Simon A."/>
            <person name="ten Have A."/>
            <person name="Tudzynski B."/>
            <person name="Tudzynski P."/>
            <person name="Wincker P."/>
            <person name="Andrew M."/>
            <person name="Anthouard V."/>
            <person name="Beever R.E."/>
            <person name="Beffa R."/>
            <person name="Benoit I."/>
            <person name="Bouzid O."/>
            <person name="Brault B."/>
            <person name="Chen Z."/>
            <person name="Choquer M."/>
            <person name="Collemare J."/>
            <person name="Cotton P."/>
            <person name="Danchin E.G."/>
            <person name="Da Silva C."/>
            <person name="Gautier A."/>
            <person name="Giraud C."/>
            <person name="Giraud T."/>
            <person name="Gonzalez C."/>
            <person name="Grossetete S."/>
            <person name="Guldener U."/>
            <person name="Henrissat B."/>
            <person name="Howlett B.J."/>
            <person name="Kodira C."/>
            <person name="Kretschmer M."/>
            <person name="Lappartient A."/>
            <person name="Leroch M."/>
            <person name="Levis C."/>
            <person name="Mauceli E."/>
            <person name="Neuveglise C."/>
            <person name="Oeser B."/>
            <person name="Pearson M."/>
            <person name="Poulain J."/>
            <person name="Poussereau N."/>
            <person name="Quesneville H."/>
            <person name="Rascle C."/>
            <person name="Schumacher J."/>
            <person name="Segurens B."/>
            <person name="Sexton A."/>
            <person name="Silva E."/>
            <person name="Sirven C."/>
            <person name="Soanes D.M."/>
            <person name="Talbot N.J."/>
            <person name="Templeton M."/>
            <person name="Yandava C."/>
            <person name="Yarden O."/>
            <person name="Zeng Q."/>
            <person name="Rollins J.A."/>
            <person name="Lebrun M.H."/>
            <person name="Dickman M."/>
        </authorList>
    </citation>
    <scope>NUCLEOTIDE SEQUENCE [LARGE SCALE GENOMIC DNA]</scope>
    <source>
        <strain evidence="2">T4</strain>
    </source>
</reference>
<dbReference type="EMBL" id="FQ790343">
    <property type="protein sequence ID" value="CCD52407.1"/>
    <property type="molecule type" value="Genomic_DNA"/>
</dbReference>
<protein>
    <submittedName>
        <fullName evidence="1">Uncharacterized protein</fullName>
    </submittedName>
</protein>
<name>G2YLA9_BOTF4</name>
<dbReference type="HOGENOM" id="CLU_1524923_0_0_1"/>
<organism evidence="1 2">
    <name type="scientific">Botryotinia fuckeliana (strain T4)</name>
    <name type="common">Noble rot fungus</name>
    <name type="synonym">Botrytis cinerea</name>
    <dbReference type="NCBI Taxonomy" id="999810"/>
    <lineage>
        <taxon>Eukaryota</taxon>
        <taxon>Fungi</taxon>
        <taxon>Dikarya</taxon>
        <taxon>Ascomycota</taxon>
        <taxon>Pezizomycotina</taxon>
        <taxon>Leotiomycetes</taxon>
        <taxon>Helotiales</taxon>
        <taxon>Sclerotiniaceae</taxon>
        <taxon>Botrytis</taxon>
    </lineage>
</organism>
<dbReference type="AlphaFoldDB" id="G2YLA9"/>
<accession>G2YLA9</accession>
<evidence type="ECO:0000313" key="2">
    <source>
        <dbReference type="Proteomes" id="UP000008177"/>
    </source>
</evidence>
<dbReference type="InParanoid" id="G2YLA9"/>
<dbReference type="Proteomes" id="UP000008177">
    <property type="component" value="Unplaced contigs"/>
</dbReference>
<proteinExistence type="predicted"/>
<sequence>MPQTPHNILENPLGRIEHFHCGEISVDCSAKVMMMSPAILSASQHHCCSSIQSSEGDVADFSDLFHYEDAVISLYSKGNFLTKHVNSMNGGKPPNPHSSLRSEFPYNDKLVCLHGSGSRRASGASFNDFCTKINVGFPIGITKYSDEKICSVLRFPYAAPAILPETQRGLIQAVIV</sequence>
<evidence type="ECO:0000313" key="1">
    <source>
        <dbReference type="EMBL" id="CCD52407.1"/>
    </source>
</evidence>
<gene>
    <name evidence="1" type="ORF">BofuT4_P077000.1</name>
</gene>